<dbReference type="InterPro" id="IPR001460">
    <property type="entry name" value="PCN-bd_Tpept"/>
</dbReference>
<proteinExistence type="inferred from homology"/>
<comment type="similarity">
    <text evidence="2">In the C-terminal section; belongs to the transpeptidase family.</text>
</comment>
<accession>A0A1J4TN65</accession>
<comment type="catalytic activity">
    <reaction evidence="15">
        <text>Preferential cleavage: (Ac)2-L-Lys-D-Ala-|-D-Ala. Also transpeptidation of peptidyl-alanyl moieties that are N-acyl substituents of D-alanine.</text>
        <dbReference type="EC" id="3.4.16.4"/>
    </reaction>
</comment>
<keyword evidence="8" id="KW-0808">Transferase</keyword>
<evidence type="ECO:0000256" key="11">
    <source>
        <dbReference type="ARBA" id="ARBA00022984"/>
    </source>
</evidence>
<evidence type="ECO:0000256" key="5">
    <source>
        <dbReference type="ARBA" id="ARBA00022645"/>
    </source>
</evidence>
<protein>
    <submittedName>
        <fullName evidence="20">Uncharacterized protein</fullName>
    </submittedName>
</protein>
<keyword evidence="14" id="KW-0961">Cell wall biogenesis/degradation</keyword>
<comment type="catalytic activity">
    <reaction evidence="16">
        <text>[GlcNAc-(1-&gt;4)-Mur2Ac(oyl-L-Ala-gamma-D-Glu-L-Lys-D-Ala-D-Ala)](n)-di-trans,octa-cis-undecaprenyl diphosphate + beta-D-GlcNAc-(1-&gt;4)-Mur2Ac(oyl-L-Ala-gamma-D-Glu-L-Lys-D-Ala-D-Ala)-di-trans,octa-cis-undecaprenyl diphosphate = [GlcNAc-(1-&gt;4)-Mur2Ac(oyl-L-Ala-gamma-D-Glu-L-Lys-D-Ala-D-Ala)](n+1)-di-trans,octa-cis-undecaprenyl diphosphate + di-trans,octa-cis-undecaprenyl diphosphate + H(+)</text>
        <dbReference type="Rhea" id="RHEA:23708"/>
        <dbReference type="Rhea" id="RHEA-COMP:9602"/>
        <dbReference type="Rhea" id="RHEA-COMP:9603"/>
        <dbReference type="ChEBI" id="CHEBI:15378"/>
        <dbReference type="ChEBI" id="CHEBI:58405"/>
        <dbReference type="ChEBI" id="CHEBI:60033"/>
        <dbReference type="ChEBI" id="CHEBI:78435"/>
        <dbReference type="EC" id="2.4.99.28"/>
    </reaction>
</comment>
<keyword evidence="9" id="KW-0378">Hydrolase</keyword>
<dbReference type="GO" id="GO:0008955">
    <property type="term" value="F:peptidoglycan glycosyltransferase activity"/>
    <property type="evidence" value="ECO:0007669"/>
    <property type="project" value="UniProtKB-EC"/>
</dbReference>
<evidence type="ECO:0000256" key="13">
    <source>
        <dbReference type="ARBA" id="ARBA00023268"/>
    </source>
</evidence>
<evidence type="ECO:0000256" key="4">
    <source>
        <dbReference type="ARBA" id="ARBA00022475"/>
    </source>
</evidence>
<keyword evidence="13" id="KW-0511">Multifunctional enzyme</keyword>
<feature type="transmembrane region" description="Helical" evidence="17">
    <location>
        <begin position="40"/>
        <end position="61"/>
    </location>
</feature>
<keyword evidence="17" id="KW-1133">Transmembrane helix</keyword>
<dbReference type="EMBL" id="MNUY01000054">
    <property type="protein sequence ID" value="OIO13612.1"/>
    <property type="molecule type" value="Genomic_DNA"/>
</dbReference>
<dbReference type="Proteomes" id="UP000183120">
    <property type="component" value="Unassembled WGS sequence"/>
</dbReference>
<dbReference type="PANTHER" id="PTHR32282">
    <property type="entry name" value="BINDING PROTEIN TRANSPEPTIDASE, PUTATIVE-RELATED"/>
    <property type="match status" value="1"/>
</dbReference>
<feature type="domain" description="Glycosyl transferase family 51" evidence="19">
    <location>
        <begin position="94"/>
        <end position="262"/>
    </location>
</feature>
<keyword evidence="11" id="KW-0573">Peptidoglycan synthesis</keyword>
<comment type="subcellular location">
    <subcellularLocation>
        <location evidence="1">Cell membrane</location>
    </subcellularLocation>
</comment>
<evidence type="ECO:0000259" key="19">
    <source>
        <dbReference type="Pfam" id="PF00912"/>
    </source>
</evidence>
<keyword evidence="6" id="KW-0645">Protease</keyword>
<evidence type="ECO:0000256" key="8">
    <source>
        <dbReference type="ARBA" id="ARBA00022679"/>
    </source>
</evidence>
<keyword evidence="10" id="KW-0133">Cell shape</keyword>
<dbReference type="GO" id="GO:0008360">
    <property type="term" value="P:regulation of cell shape"/>
    <property type="evidence" value="ECO:0007669"/>
    <property type="project" value="UniProtKB-KW"/>
</dbReference>
<evidence type="ECO:0000256" key="10">
    <source>
        <dbReference type="ARBA" id="ARBA00022960"/>
    </source>
</evidence>
<evidence type="ECO:0000256" key="16">
    <source>
        <dbReference type="ARBA" id="ARBA00049902"/>
    </source>
</evidence>
<evidence type="ECO:0000256" key="14">
    <source>
        <dbReference type="ARBA" id="ARBA00023316"/>
    </source>
</evidence>
<evidence type="ECO:0000256" key="17">
    <source>
        <dbReference type="SAM" id="Phobius"/>
    </source>
</evidence>
<keyword evidence="12 17" id="KW-0472">Membrane</keyword>
<evidence type="ECO:0000256" key="7">
    <source>
        <dbReference type="ARBA" id="ARBA00022676"/>
    </source>
</evidence>
<feature type="domain" description="Penicillin-binding protein transpeptidase" evidence="18">
    <location>
        <begin position="350"/>
        <end position="627"/>
    </location>
</feature>
<reference evidence="20 21" key="1">
    <citation type="journal article" date="2016" name="Environ. Microbiol.">
        <title>Genomic resolution of a cold subsurface aquifer community provides metabolic insights for novel microbes adapted to high CO concentrations.</title>
        <authorList>
            <person name="Probst A.J."/>
            <person name="Castelle C.J."/>
            <person name="Singh A."/>
            <person name="Brown C.T."/>
            <person name="Anantharaman K."/>
            <person name="Sharon I."/>
            <person name="Hug L.A."/>
            <person name="Burstein D."/>
            <person name="Emerson J.B."/>
            <person name="Thomas B.C."/>
            <person name="Banfield J.F."/>
        </authorList>
    </citation>
    <scope>NUCLEOTIDE SEQUENCE [LARGE SCALE GENOMIC DNA]</scope>
    <source>
        <strain evidence="20">CG1_02_37_22</strain>
    </source>
</reference>
<comment type="similarity">
    <text evidence="3">In the N-terminal section; belongs to the glycosyltransferase 51 family.</text>
</comment>
<dbReference type="InterPro" id="IPR050396">
    <property type="entry name" value="Glycosyltr_51/Transpeptidase"/>
</dbReference>
<dbReference type="SUPFAM" id="SSF56601">
    <property type="entry name" value="beta-lactamase/transpeptidase-like"/>
    <property type="match status" value="1"/>
</dbReference>
<dbReference type="PANTHER" id="PTHR32282:SF11">
    <property type="entry name" value="PENICILLIN-BINDING PROTEIN 1B"/>
    <property type="match status" value="1"/>
</dbReference>
<dbReference type="GO" id="GO:0009002">
    <property type="term" value="F:serine-type D-Ala-D-Ala carboxypeptidase activity"/>
    <property type="evidence" value="ECO:0007669"/>
    <property type="project" value="UniProtKB-EC"/>
</dbReference>
<dbReference type="Gene3D" id="1.10.3810.10">
    <property type="entry name" value="Biosynthetic peptidoglycan transglycosylase-like"/>
    <property type="match status" value="1"/>
</dbReference>
<keyword evidence="7" id="KW-0328">Glycosyltransferase</keyword>
<sequence length="766" mass="85023">MPVPIKSGSIYCIIENQIMKQKFIKIKSFLPLKIISKRKIIFFIPIVLVILFIIWFMISILKDLPSPTKLLSYEIPQTTKIFDRNNILLFEIFTEQNRTLVKLTDMPISLRNATIATEDKDFYKHQGINPIGGILRAVKETFLHQKLQGGSTITQQLVKTALLTPERTLGRKIKEIILAFWAERLYSKNQILEMYLNEVPYGGTAWGVEAAAQKYFGKNIKDLDLAEAALLAGLPAAPTIYSPFGAHPELAKARQTYVLERMLAEGYINKNEMEEAIEKPLNYKIQASDIKAPHFIMYVKEKLVEKYGEKLVEQGGLKITTSLDYSLQKMAQDTVATEIAKLRKLRVGNGALVVTRPPTGEILVMVGSQDYFATGSGNFNVALALRQPGSAIKPINYAIGIDTHKVTPATMFLDIPTCFNVAGQTPYCPKNYDGKFHGPQQLRFALGNSFNIPAVKMMALNGVNDFIASASAMGISNFLDPSKYGLSLTLGGGEVTMLDMAKAFGVFANAGIRTELTSILKIENRDGKILEEYMNPNLVSDITKPILYPSSLLISGPRIISPETAFLISHILLDNNARSQMFGTNSYLVVPNKAVSVKTGTTDDKRDNWTIGFTPNFLVVVWVGNNDNTPMHPSLTSGVTGATPIWNEVTKHLLKNQPDLWPKQPEGIVGTQICSVSGLAAPNNDPNASDKGCPTRYEYFIRGTIPKQIENLKQNILVDKNSQNIAPRSQTDNTELKEHQVASDMFTSFCLDCPHQENDPPTIIKL</sequence>
<organism evidence="20 21">
    <name type="scientific">Candidatus Gottesmanbacteria bacterium CG1_02_37_22</name>
    <dbReference type="NCBI Taxonomy" id="1805209"/>
    <lineage>
        <taxon>Bacteria</taxon>
        <taxon>Candidatus Gottesmaniibacteriota</taxon>
    </lineage>
</organism>
<dbReference type="GO" id="GO:0008658">
    <property type="term" value="F:penicillin binding"/>
    <property type="evidence" value="ECO:0007669"/>
    <property type="project" value="InterPro"/>
</dbReference>
<comment type="caution">
    <text evidence="20">The sequence shown here is derived from an EMBL/GenBank/DDBJ whole genome shotgun (WGS) entry which is preliminary data.</text>
</comment>
<evidence type="ECO:0000256" key="15">
    <source>
        <dbReference type="ARBA" id="ARBA00034000"/>
    </source>
</evidence>
<keyword evidence="4" id="KW-1003">Cell membrane</keyword>
<dbReference type="Pfam" id="PF00905">
    <property type="entry name" value="Transpeptidase"/>
    <property type="match status" value="1"/>
</dbReference>
<dbReference type="GO" id="GO:0030288">
    <property type="term" value="C:outer membrane-bounded periplasmic space"/>
    <property type="evidence" value="ECO:0007669"/>
    <property type="project" value="TreeGrafter"/>
</dbReference>
<evidence type="ECO:0000256" key="3">
    <source>
        <dbReference type="ARBA" id="ARBA00007739"/>
    </source>
</evidence>
<dbReference type="InterPro" id="IPR012338">
    <property type="entry name" value="Beta-lactam/transpept-like"/>
</dbReference>
<dbReference type="Pfam" id="PF00912">
    <property type="entry name" value="Transgly"/>
    <property type="match status" value="1"/>
</dbReference>
<evidence type="ECO:0000259" key="18">
    <source>
        <dbReference type="Pfam" id="PF00905"/>
    </source>
</evidence>
<dbReference type="InterPro" id="IPR023346">
    <property type="entry name" value="Lysozyme-like_dom_sf"/>
</dbReference>
<dbReference type="NCBIfam" id="TIGR02074">
    <property type="entry name" value="PBP_1a_fam"/>
    <property type="match status" value="1"/>
</dbReference>
<evidence type="ECO:0000256" key="1">
    <source>
        <dbReference type="ARBA" id="ARBA00004236"/>
    </source>
</evidence>
<evidence type="ECO:0000256" key="2">
    <source>
        <dbReference type="ARBA" id="ARBA00007090"/>
    </source>
</evidence>
<dbReference type="AlphaFoldDB" id="A0A1J4TN65"/>
<name>A0A1J4TN65_9BACT</name>
<gene>
    <name evidence="20" type="ORF">AUJ73_03565</name>
</gene>
<dbReference type="Gene3D" id="3.40.710.10">
    <property type="entry name" value="DD-peptidase/beta-lactamase superfamily"/>
    <property type="match status" value="1"/>
</dbReference>
<evidence type="ECO:0000313" key="20">
    <source>
        <dbReference type="EMBL" id="OIO13612.1"/>
    </source>
</evidence>
<evidence type="ECO:0000256" key="9">
    <source>
        <dbReference type="ARBA" id="ARBA00022801"/>
    </source>
</evidence>
<dbReference type="STRING" id="1805209.AUJ73_03565"/>
<dbReference type="SUPFAM" id="SSF53955">
    <property type="entry name" value="Lysozyme-like"/>
    <property type="match status" value="1"/>
</dbReference>
<dbReference type="GO" id="GO:0009252">
    <property type="term" value="P:peptidoglycan biosynthetic process"/>
    <property type="evidence" value="ECO:0007669"/>
    <property type="project" value="UniProtKB-KW"/>
</dbReference>
<evidence type="ECO:0000256" key="12">
    <source>
        <dbReference type="ARBA" id="ARBA00023136"/>
    </source>
</evidence>
<evidence type="ECO:0000256" key="6">
    <source>
        <dbReference type="ARBA" id="ARBA00022670"/>
    </source>
</evidence>
<dbReference type="GO" id="GO:0071555">
    <property type="term" value="P:cell wall organization"/>
    <property type="evidence" value="ECO:0007669"/>
    <property type="project" value="UniProtKB-KW"/>
</dbReference>
<dbReference type="GO" id="GO:0005886">
    <property type="term" value="C:plasma membrane"/>
    <property type="evidence" value="ECO:0007669"/>
    <property type="project" value="UniProtKB-SubCell"/>
</dbReference>
<dbReference type="FunFam" id="1.10.3810.10:FF:000001">
    <property type="entry name" value="Penicillin-binding protein 1A"/>
    <property type="match status" value="1"/>
</dbReference>
<evidence type="ECO:0000313" key="21">
    <source>
        <dbReference type="Proteomes" id="UP000183120"/>
    </source>
</evidence>
<dbReference type="GO" id="GO:0006508">
    <property type="term" value="P:proteolysis"/>
    <property type="evidence" value="ECO:0007669"/>
    <property type="project" value="UniProtKB-KW"/>
</dbReference>
<dbReference type="InterPro" id="IPR036950">
    <property type="entry name" value="PBP_transglycosylase"/>
</dbReference>
<dbReference type="InterPro" id="IPR001264">
    <property type="entry name" value="Glyco_trans_51"/>
</dbReference>
<keyword evidence="5" id="KW-0121">Carboxypeptidase</keyword>
<keyword evidence="17" id="KW-0812">Transmembrane</keyword>